<dbReference type="InterPro" id="IPR016167">
    <property type="entry name" value="FAD-bd_PCMH_sub1"/>
</dbReference>
<dbReference type="RefSeq" id="WP_121228653.1">
    <property type="nucleotide sequence ID" value="NZ_JBIUBA010000018.1"/>
</dbReference>
<proteinExistence type="inferred from homology"/>
<name>A0A495XMY5_9PSEU</name>
<accession>A0A495XMY5</accession>
<dbReference type="FunFam" id="1.10.45.10:FF:000001">
    <property type="entry name" value="D-lactate dehydrogenase mitochondrial"/>
    <property type="match status" value="1"/>
</dbReference>
<dbReference type="AlphaFoldDB" id="A0A495XMY5"/>
<dbReference type="PROSITE" id="PS51387">
    <property type="entry name" value="FAD_PCMH"/>
    <property type="match status" value="1"/>
</dbReference>
<dbReference type="Pfam" id="PF02913">
    <property type="entry name" value="FAD-oxidase_C"/>
    <property type="match status" value="1"/>
</dbReference>
<sequence>MVELRVRVEDLVALVGAEHVLTEDVPARYTQDLWGSDRVGHASVVVKPASAREVAAVLKLCNDHDQPVVVQGGMTGLVSGAVPGPEEVVLSTERLTTVSPVDLAGRTVTAGAGATLADVQDLVAQHGLLLPIDLASKGSATIGGCVATNAGGVNVVGFGMTRQHVRSLEVALVDGTVLTLSTPLVKDNAGMDLKQLFIGSEGLLGVVTSATLGLKPGSLTRTGAFCAVADVDAALTLLNTLQRKLPGAVTAFEVMWEDAYRTVEPSGIRLPLPFGHPLYVLVECRGADPDGDAERLAAAVEGCADVLLDAAVATNAQELAAFWAARERIPAEILRMQPLFGFDVSVPAGSLEKCLDDMRAELRLSWPAVKLLVFGHLGDDNVHIAVITGETTRERKPEVEHIVYRLVTESGGSISAEHGVGFEKRSYLGYTRSAEEIALMGRLKQLFDPRGVLNRDRMIPWGERGTWQSEASASPQG</sequence>
<reference evidence="7 8" key="1">
    <citation type="submission" date="2018-10" db="EMBL/GenBank/DDBJ databases">
        <title>Sequencing the genomes of 1000 actinobacteria strains.</title>
        <authorList>
            <person name="Klenk H.-P."/>
        </authorList>
    </citation>
    <scope>NUCLEOTIDE SEQUENCE [LARGE SCALE GENOMIC DNA]</scope>
    <source>
        <strain evidence="7 8">DSM 43911</strain>
    </source>
</reference>
<evidence type="ECO:0000256" key="2">
    <source>
        <dbReference type="ARBA" id="ARBA00008000"/>
    </source>
</evidence>
<dbReference type="GO" id="GO:0022904">
    <property type="term" value="P:respiratory electron transport chain"/>
    <property type="evidence" value="ECO:0007669"/>
    <property type="project" value="TreeGrafter"/>
</dbReference>
<dbReference type="EMBL" id="RBXR01000001">
    <property type="protein sequence ID" value="RKT74266.1"/>
    <property type="molecule type" value="Genomic_DNA"/>
</dbReference>
<dbReference type="SUPFAM" id="SSF55103">
    <property type="entry name" value="FAD-linked oxidases, C-terminal domain"/>
    <property type="match status" value="1"/>
</dbReference>
<dbReference type="Gene3D" id="1.10.45.10">
    <property type="entry name" value="Vanillyl-alcohol Oxidase, Chain A, domain 4"/>
    <property type="match status" value="1"/>
</dbReference>
<dbReference type="InterPro" id="IPR036318">
    <property type="entry name" value="FAD-bd_PCMH-like_sf"/>
</dbReference>
<dbReference type="GO" id="GO:0016491">
    <property type="term" value="F:oxidoreductase activity"/>
    <property type="evidence" value="ECO:0007669"/>
    <property type="project" value="UniProtKB-KW"/>
</dbReference>
<keyword evidence="3" id="KW-0285">Flavoprotein</keyword>
<dbReference type="InterPro" id="IPR016164">
    <property type="entry name" value="FAD-linked_Oxase-like_C"/>
</dbReference>
<dbReference type="OrthoDB" id="9811557at2"/>
<evidence type="ECO:0000313" key="8">
    <source>
        <dbReference type="Proteomes" id="UP000272729"/>
    </source>
</evidence>
<feature type="domain" description="FAD-binding PCMH-type" evidence="6">
    <location>
        <begin position="38"/>
        <end position="217"/>
    </location>
</feature>
<dbReference type="Gene3D" id="3.30.70.2190">
    <property type="match status" value="1"/>
</dbReference>
<keyword evidence="5" id="KW-0560">Oxidoreductase</keyword>
<dbReference type="PANTHER" id="PTHR43716:SF1">
    <property type="entry name" value="D-2-HYDROXYGLUTARATE DEHYDROGENASE, MITOCHONDRIAL"/>
    <property type="match status" value="1"/>
</dbReference>
<evidence type="ECO:0000256" key="3">
    <source>
        <dbReference type="ARBA" id="ARBA00022630"/>
    </source>
</evidence>
<keyword evidence="8" id="KW-1185">Reference proteome</keyword>
<dbReference type="InterPro" id="IPR016166">
    <property type="entry name" value="FAD-bd_PCMH"/>
</dbReference>
<dbReference type="Proteomes" id="UP000272729">
    <property type="component" value="Unassembled WGS sequence"/>
</dbReference>
<evidence type="ECO:0000313" key="7">
    <source>
        <dbReference type="EMBL" id="RKT74266.1"/>
    </source>
</evidence>
<dbReference type="InterPro" id="IPR004113">
    <property type="entry name" value="FAD-bd_oxidored_4_C"/>
</dbReference>
<dbReference type="SUPFAM" id="SSF56176">
    <property type="entry name" value="FAD-binding/transporter-associated domain-like"/>
    <property type="match status" value="1"/>
</dbReference>
<comment type="similarity">
    <text evidence="2">Belongs to the FAD-binding oxidoreductase/transferase type 4 family.</text>
</comment>
<organism evidence="7 8">
    <name type="scientific">Saccharothrix variisporea</name>
    <dbReference type="NCBI Taxonomy" id="543527"/>
    <lineage>
        <taxon>Bacteria</taxon>
        <taxon>Bacillati</taxon>
        <taxon>Actinomycetota</taxon>
        <taxon>Actinomycetes</taxon>
        <taxon>Pseudonocardiales</taxon>
        <taxon>Pseudonocardiaceae</taxon>
        <taxon>Saccharothrix</taxon>
    </lineage>
</organism>
<dbReference type="PANTHER" id="PTHR43716">
    <property type="entry name" value="D-2-HYDROXYGLUTARATE DEHYDROGENASE, MITOCHONDRIAL"/>
    <property type="match status" value="1"/>
</dbReference>
<evidence type="ECO:0000256" key="1">
    <source>
        <dbReference type="ARBA" id="ARBA00001974"/>
    </source>
</evidence>
<evidence type="ECO:0000259" key="6">
    <source>
        <dbReference type="PROSITE" id="PS51387"/>
    </source>
</evidence>
<evidence type="ECO:0000256" key="4">
    <source>
        <dbReference type="ARBA" id="ARBA00022827"/>
    </source>
</evidence>
<comment type="cofactor">
    <cofactor evidence="1">
        <name>FAD</name>
        <dbReference type="ChEBI" id="CHEBI:57692"/>
    </cofactor>
</comment>
<dbReference type="InterPro" id="IPR016169">
    <property type="entry name" value="FAD-bd_PCMH_sub2"/>
</dbReference>
<evidence type="ECO:0000256" key="5">
    <source>
        <dbReference type="ARBA" id="ARBA00023002"/>
    </source>
</evidence>
<keyword evidence="4" id="KW-0274">FAD</keyword>
<comment type="caution">
    <text evidence="7">The sequence shown here is derived from an EMBL/GenBank/DDBJ whole genome shotgun (WGS) entry which is preliminary data.</text>
</comment>
<dbReference type="Gene3D" id="3.30.465.10">
    <property type="match status" value="1"/>
</dbReference>
<protein>
    <submittedName>
        <fullName evidence="7">FAD/FMN-containing dehydrogenase</fullName>
    </submittedName>
</protein>
<dbReference type="InterPro" id="IPR016171">
    <property type="entry name" value="Vanillyl_alc_oxidase_C-sub2"/>
</dbReference>
<dbReference type="Gene3D" id="3.30.43.10">
    <property type="entry name" value="Uridine Diphospho-n-acetylenolpyruvylglucosamine Reductase, domain 2"/>
    <property type="match status" value="1"/>
</dbReference>
<gene>
    <name evidence="7" type="ORF">DFJ66_7610</name>
</gene>
<dbReference type="Pfam" id="PF01565">
    <property type="entry name" value="FAD_binding_4"/>
    <property type="match status" value="1"/>
</dbReference>
<dbReference type="Gene3D" id="3.30.70.2740">
    <property type="match status" value="1"/>
</dbReference>
<dbReference type="InterPro" id="IPR006094">
    <property type="entry name" value="Oxid_FAD_bind_N"/>
</dbReference>
<dbReference type="GO" id="GO:0071949">
    <property type="term" value="F:FAD binding"/>
    <property type="evidence" value="ECO:0007669"/>
    <property type="project" value="InterPro"/>
</dbReference>
<dbReference type="InterPro" id="IPR051264">
    <property type="entry name" value="FAD-oxidored/transferase_4"/>
</dbReference>